<dbReference type="EMBL" id="CADIJR010000008">
    <property type="protein sequence ID" value="CAB3634045.1"/>
    <property type="molecule type" value="Genomic_DNA"/>
</dbReference>
<dbReference type="GeneID" id="92897190"/>
<reference evidence="1 2" key="1">
    <citation type="submission" date="2020-04" db="EMBL/GenBank/DDBJ databases">
        <authorList>
            <person name="De Canck E."/>
        </authorList>
    </citation>
    <scope>NUCLEOTIDE SEQUENCE [LARGE SCALE GENOMIC DNA]</scope>
    <source>
        <strain evidence="1 2">LMG 26845</strain>
    </source>
</reference>
<evidence type="ECO:0000313" key="2">
    <source>
        <dbReference type="Proteomes" id="UP000507979"/>
    </source>
</evidence>
<dbReference type="InterPro" id="IPR036890">
    <property type="entry name" value="HATPase_C_sf"/>
</dbReference>
<name>A0A6J4ZU69_9BURK</name>
<dbReference type="SUPFAM" id="SSF55874">
    <property type="entry name" value="ATPase domain of HSP90 chaperone/DNA topoisomerase II/histidine kinase"/>
    <property type="match status" value="1"/>
</dbReference>
<dbReference type="RefSeq" id="WP_231689913.1">
    <property type="nucleotide sequence ID" value="NZ_CADIJR010000008.1"/>
</dbReference>
<evidence type="ECO:0008006" key="3">
    <source>
        <dbReference type="Google" id="ProtNLM"/>
    </source>
</evidence>
<dbReference type="Proteomes" id="UP000507979">
    <property type="component" value="Unassembled WGS sequence"/>
</dbReference>
<accession>A0A6J4ZU69</accession>
<evidence type="ECO:0000313" key="1">
    <source>
        <dbReference type="EMBL" id="CAB3634045.1"/>
    </source>
</evidence>
<gene>
    <name evidence="1" type="ORF">LMG26845_01344</name>
</gene>
<organism evidence="1 2">
    <name type="scientific">Achromobacter insuavis</name>
    <dbReference type="NCBI Taxonomy" id="1287735"/>
    <lineage>
        <taxon>Bacteria</taxon>
        <taxon>Pseudomonadati</taxon>
        <taxon>Pseudomonadota</taxon>
        <taxon>Betaproteobacteria</taxon>
        <taxon>Burkholderiales</taxon>
        <taxon>Alcaligenaceae</taxon>
        <taxon>Achromobacter</taxon>
    </lineage>
</organism>
<dbReference type="Pfam" id="PF13589">
    <property type="entry name" value="HATPase_c_3"/>
    <property type="match status" value="1"/>
</dbReference>
<sequence length="485" mass="54182">MIARSDLETLEIVPDPVSLIESMRAVGYTTESAIADLVDNSISAEADNVEIEYDATREPFVAILDNGRGMSASELTQAMRHGSRNPADRRHPKDLGRFGLGLKTASLSQCRVLTVISKQGGNLSARRWDLDVVQDSGRWLVVVPPLEALQKLPMFSRLEDVDSGTLVVWQDFDRLTAGSTNLAREFTTKFSGLREHLALVFHRFTHKEDGASPISIKLNGLALPFRDPFIRGNSYRQPLEGQTIRHECGQVCVTPHVLPPVSHLLQDDIETAGGLEGLRGTQGFYVYRNRRLVIWGTWFRLVPKQEFFKLTRVQVDIPNTFDDLWSLDIKKSAAQPPEFIRNRLTALIPHFAEASKRTISYPGRRTGTATYVSVWNRSEPGHGRFRYDVNRDHPALVALASEMDDGQRRQLDVLLDLISSALPLDGIYADMCSDSRSLGDDSALESLVKLASCLQEATGIALSAILDTDPFIRHPSLRDRIIQRV</sequence>
<keyword evidence="2" id="KW-1185">Reference proteome</keyword>
<dbReference type="AlphaFoldDB" id="A0A6J4ZU69"/>
<dbReference type="Gene3D" id="3.30.565.10">
    <property type="entry name" value="Histidine kinase-like ATPase, C-terminal domain"/>
    <property type="match status" value="1"/>
</dbReference>
<proteinExistence type="predicted"/>
<protein>
    <recommendedName>
        <fullName evidence="3">DNA mismatch repair protein MutL</fullName>
    </recommendedName>
</protein>